<evidence type="ECO:0000313" key="10">
    <source>
        <dbReference type="EMBL" id="TWO65006.1"/>
    </source>
</evidence>
<dbReference type="InterPro" id="IPR004358">
    <property type="entry name" value="Sig_transdc_His_kin-like_C"/>
</dbReference>
<keyword evidence="5" id="KW-0902">Two-component regulatory system</keyword>
<dbReference type="InterPro" id="IPR036890">
    <property type="entry name" value="HATPase_C_sf"/>
</dbReference>
<sequence>MGMLWVLRRIVAVLCLLVAGGAPAAVLELNQAQAAIGTPAGPTGEWQPVALPHNWETTFPGHTGDVWYRLRFEAPLDAGLLGVYVQRACTNLEVSLNGELVGSGGLMSAPVARNCYYPHLLPLPRALLRPGTNELVVRVTGFAAREVSARQRAAGLSALQIGPREELQPAYDRQLFWNITVAQIIAATIGALGVSMLGLAALRRKDTYLFYFGLFSIGWSLLSARLFVQNVPLGHLQTEILICSAFPPILACAYLFLMRYLERRRPWVDALLWLQALVVPVVLALAGREHLLRAASTVYNLTAVEFAACVIWFFVVAWRRRRREFWLMGGVLAVALVLVALEIALQNDLLPLPKIHLIHFAMPFVFAVIGVRLIQLFVQALHQAETANVVLEQRVAEKSRELERNYEQLTTLRAAQAAQTERQRIASDLHDDLGAKLLTIAQASLHVDDRERVAGMARQALDEMRLSVRGLTGEPSLAADVLADWRAETVTRLVAAGIEAHWEAGEPPDGLVLPARTHVQLTRVLREAISNTIRHSRARHCAVRIALVGAALRMEVEDDGAGLPPGVAQAGRGHGLLSIERRIRQLRGEYTLGGGAAGGTRLSLTVPLAQSANIDRT</sequence>
<comment type="caution">
    <text evidence="10">The sequence shown here is derived from an EMBL/GenBank/DDBJ whole genome shotgun (WGS) entry which is preliminary data.</text>
</comment>
<keyword evidence="7" id="KW-0812">Transmembrane</keyword>
<evidence type="ECO:0000313" key="11">
    <source>
        <dbReference type="Proteomes" id="UP000318199"/>
    </source>
</evidence>
<dbReference type="Pfam" id="PF07695">
    <property type="entry name" value="7TMR-DISM_7TM"/>
    <property type="match status" value="1"/>
</dbReference>
<protein>
    <recommendedName>
        <fullName evidence="2">histidine kinase</fullName>
        <ecNumber evidence="2">2.7.13.3</ecNumber>
    </recommendedName>
</protein>
<dbReference type="Gene3D" id="2.60.120.260">
    <property type="entry name" value="Galactose-binding domain-like"/>
    <property type="match status" value="1"/>
</dbReference>
<feature type="domain" description="Histidine kinase" evidence="9">
    <location>
        <begin position="520"/>
        <end position="610"/>
    </location>
</feature>
<keyword evidence="7" id="KW-0472">Membrane</keyword>
<evidence type="ECO:0000256" key="8">
    <source>
        <dbReference type="SAM" id="SignalP"/>
    </source>
</evidence>
<dbReference type="Proteomes" id="UP000318199">
    <property type="component" value="Unassembled WGS sequence"/>
</dbReference>
<dbReference type="GO" id="GO:0004673">
    <property type="term" value="F:protein histidine kinase activity"/>
    <property type="evidence" value="ECO:0007669"/>
    <property type="project" value="UniProtKB-EC"/>
</dbReference>
<name>A0A562ZEE5_9BURK</name>
<keyword evidence="3" id="KW-0808">Transferase</keyword>
<feature type="chain" id="PRO_5021823719" description="histidine kinase" evidence="8">
    <location>
        <begin position="25"/>
        <end position="617"/>
    </location>
</feature>
<keyword evidence="6" id="KW-0175">Coiled coil</keyword>
<keyword evidence="11" id="KW-1185">Reference proteome</keyword>
<keyword evidence="7" id="KW-1133">Transmembrane helix</keyword>
<dbReference type="Gene3D" id="1.20.5.1930">
    <property type="match status" value="1"/>
</dbReference>
<accession>A0A562ZEE5</accession>
<gene>
    <name evidence="10" type="ORF">FN976_27555</name>
</gene>
<evidence type="ECO:0000256" key="6">
    <source>
        <dbReference type="SAM" id="Coils"/>
    </source>
</evidence>
<evidence type="ECO:0000256" key="5">
    <source>
        <dbReference type="ARBA" id="ARBA00023012"/>
    </source>
</evidence>
<evidence type="ECO:0000256" key="1">
    <source>
        <dbReference type="ARBA" id="ARBA00000085"/>
    </source>
</evidence>
<dbReference type="PROSITE" id="PS50109">
    <property type="entry name" value="HIS_KIN"/>
    <property type="match status" value="1"/>
</dbReference>
<feature type="transmembrane region" description="Helical" evidence="7">
    <location>
        <begin position="175"/>
        <end position="201"/>
    </location>
</feature>
<evidence type="ECO:0000259" key="9">
    <source>
        <dbReference type="PROSITE" id="PS50109"/>
    </source>
</evidence>
<keyword evidence="4 10" id="KW-0418">Kinase</keyword>
<feature type="signal peptide" evidence="8">
    <location>
        <begin position="1"/>
        <end position="24"/>
    </location>
</feature>
<feature type="coiled-coil region" evidence="6">
    <location>
        <begin position="381"/>
        <end position="419"/>
    </location>
</feature>
<feature type="transmembrane region" description="Helical" evidence="7">
    <location>
        <begin position="357"/>
        <end position="378"/>
    </location>
</feature>
<evidence type="ECO:0000256" key="2">
    <source>
        <dbReference type="ARBA" id="ARBA00012438"/>
    </source>
</evidence>
<dbReference type="GO" id="GO:0000160">
    <property type="term" value="P:phosphorelay signal transduction system"/>
    <property type="evidence" value="ECO:0007669"/>
    <property type="project" value="UniProtKB-KW"/>
</dbReference>
<dbReference type="AlphaFoldDB" id="A0A562ZEE5"/>
<dbReference type="InterPro" id="IPR003594">
    <property type="entry name" value="HATPase_dom"/>
</dbReference>
<feature type="transmembrane region" description="Helical" evidence="7">
    <location>
        <begin position="325"/>
        <end position="345"/>
    </location>
</feature>
<evidence type="ECO:0000256" key="7">
    <source>
        <dbReference type="SAM" id="Phobius"/>
    </source>
</evidence>
<dbReference type="SUPFAM" id="SSF55874">
    <property type="entry name" value="ATPase domain of HSP90 chaperone/DNA topoisomerase II/histidine kinase"/>
    <property type="match status" value="1"/>
</dbReference>
<feature type="transmembrane region" description="Helical" evidence="7">
    <location>
        <begin position="270"/>
        <end position="286"/>
    </location>
</feature>
<dbReference type="SMART" id="SM00387">
    <property type="entry name" value="HATPase_c"/>
    <property type="match status" value="1"/>
</dbReference>
<keyword evidence="8" id="KW-0732">Signal</keyword>
<dbReference type="InterPro" id="IPR011623">
    <property type="entry name" value="7TMR_DISM_rcpt_extracell_dom1"/>
</dbReference>
<evidence type="ECO:0000256" key="3">
    <source>
        <dbReference type="ARBA" id="ARBA00022679"/>
    </source>
</evidence>
<dbReference type="InterPro" id="IPR050482">
    <property type="entry name" value="Sensor_HK_TwoCompSys"/>
</dbReference>
<evidence type="ECO:0000256" key="4">
    <source>
        <dbReference type="ARBA" id="ARBA00022777"/>
    </source>
</evidence>
<dbReference type="SUPFAM" id="SSF49785">
    <property type="entry name" value="Galactose-binding domain-like"/>
    <property type="match status" value="1"/>
</dbReference>
<reference evidence="10 11" key="1">
    <citation type="submission" date="2019-07" db="EMBL/GenBank/DDBJ databases">
        <title>Caenimonas sedimenti sp. nov., isolated from activated sludge.</title>
        <authorList>
            <person name="Xu J."/>
        </authorList>
    </citation>
    <scope>NUCLEOTIDE SEQUENCE [LARGE SCALE GENOMIC DNA]</scope>
    <source>
        <strain evidence="10 11">HX-9-20</strain>
    </source>
</reference>
<feature type="transmembrane region" description="Helical" evidence="7">
    <location>
        <begin position="208"/>
        <end position="228"/>
    </location>
</feature>
<dbReference type="PRINTS" id="PR00344">
    <property type="entry name" value="BCTRLSENSOR"/>
</dbReference>
<dbReference type="OrthoDB" id="8697484at2"/>
<dbReference type="Gene3D" id="3.30.565.10">
    <property type="entry name" value="Histidine kinase-like ATPase, C-terminal domain"/>
    <property type="match status" value="1"/>
</dbReference>
<dbReference type="Pfam" id="PF02518">
    <property type="entry name" value="HATPase_c"/>
    <property type="match status" value="1"/>
</dbReference>
<dbReference type="CDD" id="cd16917">
    <property type="entry name" value="HATPase_UhpB-NarQ-NarX-like"/>
    <property type="match status" value="1"/>
</dbReference>
<dbReference type="PANTHER" id="PTHR24421">
    <property type="entry name" value="NITRATE/NITRITE SENSOR PROTEIN NARX-RELATED"/>
    <property type="match status" value="1"/>
</dbReference>
<dbReference type="EC" id="2.7.13.3" evidence="2"/>
<comment type="catalytic activity">
    <reaction evidence="1">
        <text>ATP + protein L-histidine = ADP + protein N-phospho-L-histidine.</text>
        <dbReference type="EC" id="2.7.13.3"/>
    </reaction>
</comment>
<proteinExistence type="predicted"/>
<feature type="transmembrane region" description="Helical" evidence="7">
    <location>
        <begin position="298"/>
        <end position="318"/>
    </location>
</feature>
<feature type="transmembrane region" description="Helical" evidence="7">
    <location>
        <begin position="240"/>
        <end position="258"/>
    </location>
</feature>
<dbReference type="InterPro" id="IPR008979">
    <property type="entry name" value="Galactose-bd-like_sf"/>
</dbReference>
<dbReference type="EMBL" id="VOBQ01000029">
    <property type="protein sequence ID" value="TWO65006.1"/>
    <property type="molecule type" value="Genomic_DNA"/>
</dbReference>
<dbReference type="InterPro" id="IPR005467">
    <property type="entry name" value="His_kinase_dom"/>
</dbReference>
<organism evidence="10 11">
    <name type="scientific">Caenimonas sedimenti</name>
    <dbReference type="NCBI Taxonomy" id="2596921"/>
    <lineage>
        <taxon>Bacteria</taxon>
        <taxon>Pseudomonadati</taxon>
        <taxon>Pseudomonadota</taxon>
        <taxon>Betaproteobacteria</taxon>
        <taxon>Burkholderiales</taxon>
        <taxon>Comamonadaceae</taxon>
        <taxon>Caenimonas</taxon>
    </lineage>
</organism>